<protein>
    <submittedName>
        <fullName evidence="1">Uncharacterized protein</fullName>
    </submittedName>
</protein>
<evidence type="ECO:0000313" key="1">
    <source>
        <dbReference type="EMBL" id="KRY74513.1"/>
    </source>
</evidence>
<gene>
    <name evidence="1" type="ORF">T4A_12596</name>
</gene>
<reference evidence="1 2" key="1">
    <citation type="submission" date="2015-01" db="EMBL/GenBank/DDBJ databases">
        <title>Evolution of Trichinella species and genotypes.</title>
        <authorList>
            <person name="Korhonen P.K."/>
            <person name="Edoardo P."/>
            <person name="Giuseppe L.R."/>
            <person name="Gasser R.B."/>
        </authorList>
    </citation>
    <scope>NUCLEOTIDE SEQUENCE [LARGE SCALE GENOMIC DNA]</scope>
    <source>
        <strain evidence="1">ISS13</strain>
    </source>
</reference>
<accession>A0A0V1ELW1</accession>
<organism evidence="1 2">
    <name type="scientific">Trichinella pseudospiralis</name>
    <name type="common">Parasitic roundworm</name>
    <dbReference type="NCBI Taxonomy" id="6337"/>
    <lineage>
        <taxon>Eukaryota</taxon>
        <taxon>Metazoa</taxon>
        <taxon>Ecdysozoa</taxon>
        <taxon>Nematoda</taxon>
        <taxon>Enoplea</taxon>
        <taxon>Dorylaimia</taxon>
        <taxon>Trichinellida</taxon>
        <taxon>Trichinellidae</taxon>
        <taxon>Trichinella</taxon>
    </lineage>
</organism>
<sequence>MSVDNAKAVGSDSEIIIVFSTMFSSNRKSLSRTLHQHSHSSQKLCVYKYLNPVTNINSSETFNLSRILFIPPNKNKSIDICVGSGVTQEASKKGGEEYTDIEQR</sequence>
<comment type="caution">
    <text evidence="1">The sequence shown here is derived from an EMBL/GenBank/DDBJ whole genome shotgun (WGS) entry which is preliminary data.</text>
</comment>
<evidence type="ECO:0000313" key="2">
    <source>
        <dbReference type="Proteomes" id="UP000054632"/>
    </source>
</evidence>
<dbReference type="EMBL" id="JYDR01000024">
    <property type="protein sequence ID" value="KRY74513.1"/>
    <property type="molecule type" value="Genomic_DNA"/>
</dbReference>
<dbReference type="AlphaFoldDB" id="A0A0V1ELW1"/>
<proteinExistence type="predicted"/>
<dbReference type="Proteomes" id="UP000054632">
    <property type="component" value="Unassembled WGS sequence"/>
</dbReference>
<name>A0A0V1ELW1_TRIPS</name>